<dbReference type="NCBIfam" id="NF038266">
    <property type="entry name" value="diguan_SiaD"/>
    <property type="match status" value="1"/>
</dbReference>
<sequence>MTSAFPPPSSLESRISQLLADPVYDGHPLRQALEDLWETHRDLDRRLDRIARVSDAFQSMARERELGLQERMERDLRRLEKLARISDRYQSMMRDLNVALTEASTHDSLTRLPNRRLLTDRLKAEAERADRYDRSFTVVMIDIDHFKRINDACGHDVGDSVLIELAHAMGAELRDQDCAGRWGGEEFVLLLPETPLDAAVQVVERVRDRLNRVRVPYPHPTGSVTASAGLAEHIPGTPVTATLTRADTALLTAKRNGRDRIERAGADTPADLAVPFPSEA</sequence>
<keyword evidence="6" id="KW-1185">Reference proteome</keyword>
<dbReference type="GO" id="GO:0005886">
    <property type="term" value="C:plasma membrane"/>
    <property type="evidence" value="ECO:0007669"/>
    <property type="project" value="TreeGrafter"/>
</dbReference>
<evidence type="ECO:0000256" key="2">
    <source>
        <dbReference type="ARBA" id="ARBA00034247"/>
    </source>
</evidence>
<proteinExistence type="predicted"/>
<dbReference type="NCBIfam" id="TIGR00254">
    <property type="entry name" value="GGDEF"/>
    <property type="match status" value="1"/>
</dbReference>
<dbReference type="GO" id="GO:1902201">
    <property type="term" value="P:negative regulation of bacterial-type flagellum-dependent cell motility"/>
    <property type="evidence" value="ECO:0007669"/>
    <property type="project" value="TreeGrafter"/>
</dbReference>
<reference evidence="5 6" key="1">
    <citation type="submission" date="2020-08" db="EMBL/GenBank/DDBJ databases">
        <title>Genomic Encyclopedia of Type Strains, Phase IV (KMG-IV): sequencing the most valuable type-strain genomes for metagenomic binning, comparative biology and taxonomic classification.</title>
        <authorList>
            <person name="Goeker M."/>
        </authorList>
    </citation>
    <scope>NUCLEOTIDE SEQUENCE [LARGE SCALE GENOMIC DNA]</scope>
    <source>
        <strain evidence="5 6">DSM 11590</strain>
    </source>
</reference>
<protein>
    <recommendedName>
        <fullName evidence="1">diguanylate cyclase</fullName>
        <ecNumber evidence="1">2.7.7.65</ecNumber>
    </recommendedName>
</protein>
<dbReference type="RefSeq" id="WP_184260011.1">
    <property type="nucleotide sequence ID" value="NZ_JACIIX010000001.1"/>
</dbReference>
<dbReference type="PROSITE" id="PS50887">
    <property type="entry name" value="GGDEF"/>
    <property type="match status" value="1"/>
</dbReference>
<dbReference type="PANTHER" id="PTHR45138:SF9">
    <property type="entry name" value="DIGUANYLATE CYCLASE DGCM-RELATED"/>
    <property type="match status" value="1"/>
</dbReference>
<feature type="domain" description="GGDEF" evidence="4">
    <location>
        <begin position="134"/>
        <end position="266"/>
    </location>
</feature>
<dbReference type="InterPro" id="IPR000160">
    <property type="entry name" value="GGDEF_dom"/>
</dbReference>
<dbReference type="Proteomes" id="UP000544872">
    <property type="component" value="Unassembled WGS sequence"/>
</dbReference>
<dbReference type="SUPFAM" id="SSF55073">
    <property type="entry name" value="Nucleotide cyclase"/>
    <property type="match status" value="1"/>
</dbReference>
<evidence type="ECO:0000256" key="1">
    <source>
        <dbReference type="ARBA" id="ARBA00012528"/>
    </source>
</evidence>
<comment type="caution">
    <text evidence="5">The sequence shown here is derived from an EMBL/GenBank/DDBJ whole genome shotgun (WGS) entry which is preliminary data.</text>
</comment>
<dbReference type="Pfam" id="PF00990">
    <property type="entry name" value="GGDEF"/>
    <property type="match status" value="1"/>
</dbReference>
<dbReference type="AlphaFoldDB" id="A0A7W9ZC34"/>
<dbReference type="PANTHER" id="PTHR45138">
    <property type="entry name" value="REGULATORY COMPONENTS OF SENSORY TRANSDUCTION SYSTEM"/>
    <property type="match status" value="1"/>
</dbReference>
<dbReference type="EMBL" id="JACIIX010000001">
    <property type="protein sequence ID" value="MBB6208733.1"/>
    <property type="molecule type" value="Genomic_DNA"/>
</dbReference>
<evidence type="ECO:0000313" key="6">
    <source>
        <dbReference type="Proteomes" id="UP000544872"/>
    </source>
</evidence>
<evidence type="ECO:0000256" key="3">
    <source>
        <dbReference type="SAM" id="MobiDB-lite"/>
    </source>
</evidence>
<evidence type="ECO:0000259" key="4">
    <source>
        <dbReference type="PROSITE" id="PS50887"/>
    </source>
</evidence>
<dbReference type="InterPro" id="IPR050469">
    <property type="entry name" value="Diguanylate_Cyclase"/>
</dbReference>
<name>A0A7W9ZC34_NOVIT</name>
<dbReference type="InterPro" id="IPR043128">
    <property type="entry name" value="Rev_trsase/Diguanyl_cyclase"/>
</dbReference>
<dbReference type="GO" id="GO:0043709">
    <property type="term" value="P:cell adhesion involved in single-species biofilm formation"/>
    <property type="evidence" value="ECO:0007669"/>
    <property type="project" value="TreeGrafter"/>
</dbReference>
<dbReference type="InterPro" id="IPR029787">
    <property type="entry name" value="Nucleotide_cyclase"/>
</dbReference>
<dbReference type="FunFam" id="3.30.70.270:FF:000001">
    <property type="entry name" value="Diguanylate cyclase domain protein"/>
    <property type="match status" value="1"/>
</dbReference>
<organism evidence="5 6">
    <name type="scientific">Novispirillum itersonii</name>
    <name type="common">Aquaspirillum itersonii</name>
    <dbReference type="NCBI Taxonomy" id="189"/>
    <lineage>
        <taxon>Bacteria</taxon>
        <taxon>Pseudomonadati</taxon>
        <taxon>Pseudomonadota</taxon>
        <taxon>Alphaproteobacteria</taxon>
        <taxon>Rhodospirillales</taxon>
        <taxon>Novispirillaceae</taxon>
        <taxon>Novispirillum</taxon>
    </lineage>
</organism>
<dbReference type="CDD" id="cd01949">
    <property type="entry name" value="GGDEF"/>
    <property type="match status" value="1"/>
</dbReference>
<gene>
    <name evidence="5" type="ORF">FHS48_000114</name>
</gene>
<accession>A0A7W9ZC34</accession>
<dbReference type="EC" id="2.7.7.65" evidence="1"/>
<feature type="region of interest" description="Disordered" evidence="3">
    <location>
        <begin position="260"/>
        <end position="280"/>
    </location>
</feature>
<dbReference type="SMART" id="SM00267">
    <property type="entry name" value="GGDEF"/>
    <property type="match status" value="1"/>
</dbReference>
<evidence type="ECO:0000313" key="5">
    <source>
        <dbReference type="EMBL" id="MBB6208733.1"/>
    </source>
</evidence>
<dbReference type="GO" id="GO:0052621">
    <property type="term" value="F:diguanylate cyclase activity"/>
    <property type="evidence" value="ECO:0007669"/>
    <property type="project" value="UniProtKB-EC"/>
</dbReference>
<dbReference type="Gene3D" id="3.30.70.270">
    <property type="match status" value="1"/>
</dbReference>
<comment type="catalytic activity">
    <reaction evidence="2">
        <text>2 GTP = 3',3'-c-di-GMP + 2 diphosphate</text>
        <dbReference type="Rhea" id="RHEA:24898"/>
        <dbReference type="ChEBI" id="CHEBI:33019"/>
        <dbReference type="ChEBI" id="CHEBI:37565"/>
        <dbReference type="ChEBI" id="CHEBI:58805"/>
        <dbReference type="EC" id="2.7.7.65"/>
    </reaction>
</comment>